<dbReference type="Pfam" id="PF12833">
    <property type="entry name" value="HTH_18"/>
    <property type="match status" value="1"/>
</dbReference>
<dbReference type="PROSITE" id="PS00041">
    <property type="entry name" value="HTH_ARAC_FAMILY_1"/>
    <property type="match status" value="1"/>
</dbReference>
<keyword evidence="6" id="KW-1185">Reference proteome</keyword>
<dbReference type="Pfam" id="PF20240">
    <property type="entry name" value="DUF6597"/>
    <property type="match status" value="1"/>
</dbReference>
<evidence type="ECO:0000256" key="2">
    <source>
        <dbReference type="ARBA" id="ARBA00023125"/>
    </source>
</evidence>
<accession>A0A3S3VH29</accession>
<sequence>MRYREYIPGSILKRYVQCYFTCESDTHIVTEDKVFASGKVELMFNLGDDGPQRLVNGGLLSQPRVQLWGQTIRPFTFTSSGKHAMLGIRFFAHTAACFFEEPIADFNDQVTDFHDVAGKHGRLLYEKLLDAPLLTRRIALIEEFLLARLLRFQPKMGKLKLMNSIIHSVNHDDLPDNINAVAARYGISSRYLQKVFLAYSGLTPNPFGKISRFQKSLQLVTQKELPLTTIAHSCGYYDQSHFIKDFKFFTGFTPSHFQPESSTDLFVPLSN</sequence>
<dbReference type="Proteomes" id="UP000286701">
    <property type="component" value="Unassembled WGS sequence"/>
</dbReference>
<feature type="domain" description="HTH araC/xylS-type" evidence="4">
    <location>
        <begin position="159"/>
        <end position="260"/>
    </location>
</feature>
<organism evidence="5 6">
    <name type="scientific">Mucilaginibacter gilvus</name>
    <dbReference type="NCBI Taxonomy" id="2305909"/>
    <lineage>
        <taxon>Bacteria</taxon>
        <taxon>Pseudomonadati</taxon>
        <taxon>Bacteroidota</taxon>
        <taxon>Sphingobacteriia</taxon>
        <taxon>Sphingobacteriales</taxon>
        <taxon>Sphingobacteriaceae</taxon>
        <taxon>Mucilaginibacter</taxon>
    </lineage>
</organism>
<keyword evidence="2" id="KW-0238">DNA-binding</keyword>
<name>A0A3S3VH29_9SPHI</name>
<dbReference type="InterPro" id="IPR018062">
    <property type="entry name" value="HTH_AraC-typ_CS"/>
</dbReference>
<gene>
    <name evidence="5" type="ORF">EPL05_21560</name>
</gene>
<dbReference type="GO" id="GO:0003700">
    <property type="term" value="F:DNA-binding transcription factor activity"/>
    <property type="evidence" value="ECO:0007669"/>
    <property type="project" value="InterPro"/>
</dbReference>
<dbReference type="AlphaFoldDB" id="A0A3S3VH29"/>
<dbReference type="SUPFAM" id="SSF46689">
    <property type="entry name" value="Homeodomain-like"/>
    <property type="match status" value="1"/>
</dbReference>
<keyword evidence="1" id="KW-0805">Transcription regulation</keyword>
<evidence type="ECO:0000256" key="3">
    <source>
        <dbReference type="ARBA" id="ARBA00023163"/>
    </source>
</evidence>
<dbReference type="Gene3D" id="1.10.10.60">
    <property type="entry name" value="Homeodomain-like"/>
    <property type="match status" value="1"/>
</dbReference>
<keyword evidence="3" id="KW-0804">Transcription</keyword>
<dbReference type="InterPro" id="IPR046532">
    <property type="entry name" value="DUF6597"/>
</dbReference>
<dbReference type="InterPro" id="IPR050204">
    <property type="entry name" value="AraC_XylS_family_regulators"/>
</dbReference>
<dbReference type="InterPro" id="IPR009057">
    <property type="entry name" value="Homeodomain-like_sf"/>
</dbReference>
<dbReference type="PANTHER" id="PTHR46796">
    <property type="entry name" value="HTH-TYPE TRANSCRIPTIONAL ACTIVATOR RHAS-RELATED"/>
    <property type="match status" value="1"/>
</dbReference>
<evidence type="ECO:0000256" key="1">
    <source>
        <dbReference type="ARBA" id="ARBA00023015"/>
    </source>
</evidence>
<dbReference type="InterPro" id="IPR018060">
    <property type="entry name" value="HTH_AraC"/>
</dbReference>
<dbReference type="PANTHER" id="PTHR46796:SF13">
    <property type="entry name" value="HTH-TYPE TRANSCRIPTIONAL ACTIVATOR RHAS"/>
    <property type="match status" value="1"/>
</dbReference>
<protein>
    <submittedName>
        <fullName evidence="5">AraC family transcriptional regulator</fullName>
    </submittedName>
</protein>
<dbReference type="EMBL" id="SBIW01000012">
    <property type="protein sequence ID" value="RWY48165.1"/>
    <property type="molecule type" value="Genomic_DNA"/>
</dbReference>
<dbReference type="GO" id="GO:0043565">
    <property type="term" value="F:sequence-specific DNA binding"/>
    <property type="evidence" value="ECO:0007669"/>
    <property type="project" value="InterPro"/>
</dbReference>
<dbReference type="RefSeq" id="WP_128536058.1">
    <property type="nucleotide sequence ID" value="NZ_SBIW01000012.1"/>
</dbReference>
<comment type="caution">
    <text evidence="5">The sequence shown here is derived from an EMBL/GenBank/DDBJ whole genome shotgun (WGS) entry which is preliminary data.</text>
</comment>
<evidence type="ECO:0000313" key="6">
    <source>
        <dbReference type="Proteomes" id="UP000286701"/>
    </source>
</evidence>
<dbReference type="PROSITE" id="PS01124">
    <property type="entry name" value="HTH_ARAC_FAMILY_2"/>
    <property type="match status" value="1"/>
</dbReference>
<proteinExistence type="predicted"/>
<reference evidence="5 6" key="1">
    <citation type="submission" date="2019-01" db="EMBL/GenBank/DDBJ databases">
        <title>Mucilaginibacter antarcticum sp. nov., isolated from antarctic soil.</title>
        <authorList>
            <person name="Yan Y.-Q."/>
            <person name="Du Z.-J."/>
        </authorList>
    </citation>
    <scope>NUCLEOTIDE SEQUENCE [LARGE SCALE GENOMIC DNA]</scope>
    <source>
        <strain evidence="5 6">F01003</strain>
    </source>
</reference>
<dbReference type="SMART" id="SM00342">
    <property type="entry name" value="HTH_ARAC"/>
    <property type="match status" value="1"/>
</dbReference>
<evidence type="ECO:0000313" key="5">
    <source>
        <dbReference type="EMBL" id="RWY48165.1"/>
    </source>
</evidence>
<evidence type="ECO:0000259" key="4">
    <source>
        <dbReference type="PROSITE" id="PS01124"/>
    </source>
</evidence>
<dbReference type="OrthoDB" id="323290at2"/>